<comment type="caution">
    <text evidence="10">The sequence shown here is derived from an EMBL/GenBank/DDBJ whole genome shotgun (WGS) entry which is preliminary data.</text>
</comment>
<evidence type="ECO:0000256" key="1">
    <source>
        <dbReference type="ARBA" id="ARBA00004271"/>
    </source>
</evidence>
<keyword evidence="11" id="KW-1185">Reference proteome</keyword>
<dbReference type="InterPro" id="IPR019780">
    <property type="entry name" value="Germin_Mn-BS"/>
</dbReference>
<feature type="domain" description="Cupin type-1" evidence="9">
    <location>
        <begin position="48"/>
        <end position="152"/>
    </location>
</feature>
<dbReference type="InterPro" id="IPR001929">
    <property type="entry name" value="Germin"/>
</dbReference>
<dbReference type="InterPro" id="IPR011051">
    <property type="entry name" value="RmlC_Cupin_sf"/>
</dbReference>
<keyword evidence="6" id="KW-1015">Disulfide bond</keyword>
<dbReference type="InterPro" id="IPR006045">
    <property type="entry name" value="Cupin_1"/>
</dbReference>
<dbReference type="Gene3D" id="2.60.120.10">
    <property type="entry name" value="Jelly Rolls"/>
    <property type="match status" value="2"/>
</dbReference>
<evidence type="ECO:0000256" key="4">
    <source>
        <dbReference type="ARBA" id="ARBA00022525"/>
    </source>
</evidence>
<dbReference type="PROSITE" id="PS00725">
    <property type="entry name" value="GERMIN"/>
    <property type="match status" value="1"/>
</dbReference>
<accession>A0ABQ9B5J4</accession>
<evidence type="ECO:0000256" key="5">
    <source>
        <dbReference type="ARBA" id="ARBA00022723"/>
    </source>
</evidence>
<organism evidence="10 11">
    <name type="scientific">Salix suchowensis</name>
    <dbReference type="NCBI Taxonomy" id="1278906"/>
    <lineage>
        <taxon>Eukaryota</taxon>
        <taxon>Viridiplantae</taxon>
        <taxon>Streptophyta</taxon>
        <taxon>Embryophyta</taxon>
        <taxon>Tracheophyta</taxon>
        <taxon>Spermatophyta</taxon>
        <taxon>Magnoliopsida</taxon>
        <taxon>eudicotyledons</taxon>
        <taxon>Gunneridae</taxon>
        <taxon>Pentapetalae</taxon>
        <taxon>rosids</taxon>
        <taxon>fabids</taxon>
        <taxon>Malpighiales</taxon>
        <taxon>Salicaceae</taxon>
        <taxon>Saliceae</taxon>
        <taxon>Salix</taxon>
    </lineage>
</organism>
<reference evidence="10" key="1">
    <citation type="submission" date="2022-10" db="EMBL/GenBank/DDBJ databases">
        <authorList>
            <person name="Hyden B.L."/>
            <person name="Feng K."/>
            <person name="Yates T."/>
            <person name="Jawdy S."/>
            <person name="Smart L.B."/>
            <person name="Muchero W."/>
        </authorList>
    </citation>
    <scope>NUCLEOTIDE SEQUENCE</scope>
    <source>
        <tissue evidence="10">Shoot tip</tissue>
    </source>
</reference>
<keyword evidence="8" id="KW-0464">Manganese</keyword>
<evidence type="ECO:0000259" key="9">
    <source>
        <dbReference type="SMART" id="SM00835"/>
    </source>
</evidence>
<dbReference type="PANTHER" id="PTHR31238">
    <property type="entry name" value="GERMIN-LIKE PROTEIN SUBFAMILY 3 MEMBER 3"/>
    <property type="match status" value="1"/>
</dbReference>
<dbReference type="InterPro" id="IPR014710">
    <property type="entry name" value="RmlC-like_jellyroll"/>
</dbReference>
<dbReference type="Pfam" id="PF00190">
    <property type="entry name" value="Cupin_1"/>
    <property type="match status" value="1"/>
</dbReference>
<gene>
    <name evidence="10" type="ORF">OIU77_000275</name>
</gene>
<evidence type="ECO:0000256" key="8">
    <source>
        <dbReference type="ARBA" id="ARBA00023211"/>
    </source>
</evidence>
<sequence length="185" mass="20292">MPMATTELKVIIFRILARQLLQASKAFFINGFPCKNPNSVVASDFKSSKLSHPGDTHNFLRSSLTLDMAADFPGLNTLGLSIARTDLEVDGLTVPHSHPRASEILFVSTGLLHFIINYGDEAAVIFSVLNSQNPGVAKIVDATFESDEEMIDKLARKMKSAAGMELEEYGIQNVSLTEFNHVHTQ</sequence>
<dbReference type="Proteomes" id="UP001141253">
    <property type="component" value="Chromosome 12"/>
</dbReference>
<reference evidence="10" key="2">
    <citation type="journal article" date="2023" name="Int. J. Mol. Sci.">
        <title>De Novo Assembly and Annotation of 11 Diverse Shrub Willow (Salix) Genomes Reveals Novel Gene Organization in Sex-Linked Regions.</title>
        <authorList>
            <person name="Hyden B."/>
            <person name="Feng K."/>
            <person name="Yates T.B."/>
            <person name="Jawdy S."/>
            <person name="Cereghino C."/>
            <person name="Smart L.B."/>
            <person name="Muchero W."/>
        </authorList>
    </citation>
    <scope>NUCLEOTIDE SEQUENCE</scope>
    <source>
        <tissue evidence="10">Shoot tip</tissue>
    </source>
</reference>
<keyword evidence="3" id="KW-0052">Apoplast</keyword>
<keyword evidence="5" id="KW-0479">Metal-binding</keyword>
<keyword evidence="4" id="KW-0964">Secreted</keyword>
<evidence type="ECO:0000313" key="11">
    <source>
        <dbReference type="Proteomes" id="UP001141253"/>
    </source>
</evidence>
<evidence type="ECO:0000256" key="2">
    <source>
        <dbReference type="ARBA" id="ARBA00007456"/>
    </source>
</evidence>
<evidence type="ECO:0000313" key="10">
    <source>
        <dbReference type="EMBL" id="KAJ6375259.1"/>
    </source>
</evidence>
<evidence type="ECO:0000256" key="6">
    <source>
        <dbReference type="ARBA" id="ARBA00023157"/>
    </source>
</evidence>
<proteinExistence type="inferred from homology"/>
<keyword evidence="7" id="KW-0325">Glycoprotein</keyword>
<comment type="similarity">
    <text evidence="2">Belongs to the germin family.</text>
</comment>
<evidence type="ECO:0000256" key="7">
    <source>
        <dbReference type="ARBA" id="ARBA00023180"/>
    </source>
</evidence>
<protein>
    <recommendedName>
        <fullName evidence="9">Cupin type-1 domain-containing protein</fullName>
    </recommendedName>
</protein>
<dbReference type="CDD" id="cd02241">
    <property type="entry name" value="cupin_OxOx"/>
    <property type="match status" value="1"/>
</dbReference>
<evidence type="ECO:0000256" key="3">
    <source>
        <dbReference type="ARBA" id="ARBA00022523"/>
    </source>
</evidence>
<comment type="subcellular location">
    <subcellularLocation>
        <location evidence="1">Secreted</location>
        <location evidence="1">Extracellular space</location>
        <location evidence="1">Apoplast</location>
    </subcellularLocation>
</comment>
<name>A0ABQ9B5J4_9ROSI</name>
<dbReference type="EMBL" id="JAPFFI010000010">
    <property type="protein sequence ID" value="KAJ6375259.1"/>
    <property type="molecule type" value="Genomic_DNA"/>
</dbReference>
<dbReference type="SUPFAM" id="SSF51182">
    <property type="entry name" value="RmlC-like cupins"/>
    <property type="match status" value="1"/>
</dbReference>
<dbReference type="SMART" id="SM00835">
    <property type="entry name" value="Cupin_1"/>
    <property type="match status" value="1"/>
</dbReference>